<evidence type="ECO:0000256" key="4">
    <source>
        <dbReference type="ARBA" id="ARBA00023002"/>
    </source>
</evidence>
<dbReference type="InterPro" id="IPR050416">
    <property type="entry name" value="FAD-linked_Oxidoreductase"/>
</dbReference>
<name>A0ABR4LI95_9EURO</name>
<dbReference type="Proteomes" id="UP001610432">
    <property type="component" value="Unassembled WGS sequence"/>
</dbReference>
<dbReference type="Gene3D" id="3.40.462.20">
    <property type="match status" value="1"/>
</dbReference>
<keyword evidence="7" id="KW-1185">Reference proteome</keyword>
<keyword evidence="4" id="KW-0560">Oxidoreductase</keyword>
<dbReference type="GeneID" id="98141505"/>
<dbReference type="EMBL" id="JBFXLQ010000055">
    <property type="protein sequence ID" value="KAL2863158.1"/>
    <property type="molecule type" value="Genomic_DNA"/>
</dbReference>
<evidence type="ECO:0000313" key="6">
    <source>
        <dbReference type="EMBL" id="KAL2863158.1"/>
    </source>
</evidence>
<gene>
    <name evidence="6" type="ORF">BJX67DRAFT_266268</name>
</gene>
<evidence type="ECO:0000256" key="2">
    <source>
        <dbReference type="ARBA" id="ARBA00022630"/>
    </source>
</evidence>
<comment type="caution">
    <text evidence="6">The sequence shown here is derived from an EMBL/GenBank/DDBJ whole genome shotgun (WGS) entry which is preliminary data.</text>
</comment>
<protein>
    <recommendedName>
        <fullName evidence="5">FAD-binding PCMH-type domain-containing protein</fullName>
    </recommendedName>
</protein>
<dbReference type="InterPro" id="IPR006093">
    <property type="entry name" value="Oxy_OxRdtase_FAD_BS"/>
</dbReference>
<keyword evidence="2" id="KW-0285">Flavoprotein</keyword>
<dbReference type="Gene3D" id="3.30.43.10">
    <property type="entry name" value="Uridine Diphospho-n-acetylenolpyruvylglucosamine Reductase, domain 2"/>
    <property type="match status" value="1"/>
</dbReference>
<keyword evidence="3" id="KW-0274">FAD</keyword>
<dbReference type="InterPro" id="IPR016166">
    <property type="entry name" value="FAD-bd_PCMH"/>
</dbReference>
<dbReference type="RefSeq" id="XP_070882137.1">
    <property type="nucleotide sequence ID" value="XM_071026433.1"/>
</dbReference>
<dbReference type="SUPFAM" id="SSF56176">
    <property type="entry name" value="FAD-binding/transporter-associated domain-like"/>
    <property type="match status" value="1"/>
</dbReference>
<dbReference type="InterPro" id="IPR016169">
    <property type="entry name" value="FAD-bd_PCMH_sub2"/>
</dbReference>
<evidence type="ECO:0000259" key="5">
    <source>
        <dbReference type="PROSITE" id="PS51387"/>
    </source>
</evidence>
<dbReference type="Pfam" id="PF01565">
    <property type="entry name" value="FAD_binding_4"/>
    <property type="match status" value="1"/>
</dbReference>
<proteinExistence type="inferred from homology"/>
<organism evidence="6 7">
    <name type="scientific">Aspergillus lucknowensis</name>
    <dbReference type="NCBI Taxonomy" id="176173"/>
    <lineage>
        <taxon>Eukaryota</taxon>
        <taxon>Fungi</taxon>
        <taxon>Dikarya</taxon>
        <taxon>Ascomycota</taxon>
        <taxon>Pezizomycotina</taxon>
        <taxon>Eurotiomycetes</taxon>
        <taxon>Eurotiomycetidae</taxon>
        <taxon>Eurotiales</taxon>
        <taxon>Aspergillaceae</taxon>
        <taxon>Aspergillus</taxon>
        <taxon>Aspergillus subgen. Nidulantes</taxon>
    </lineage>
</organism>
<reference evidence="6 7" key="1">
    <citation type="submission" date="2024-07" db="EMBL/GenBank/DDBJ databases">
        <title>Section-level genome sequencing and comparative genomics of Aspergillus sections Usti and Cavernicolus.</title>
        <authorList>
            <consortium name="Lawrence Berkeley National Laboratory"/>
            <person name="Nybo J.L."/>
            <person name="Vesth T.C."/>
            <person name="Theobald S."/>
            <person name="Frisvad J.C."/>
            <person name="Larsen T.O."/>
            <person name="Kjaerboelling I."/>
            <person name="Rothschild-Mancinelli K."/>
            <person name="Lyhne E.K."/>
            <person name="Kogle M.E."/>
            <person name="Barry K."/>
            <person name="Clum A."/>
            <person name="Na H."/>
            <person name="Ledsgaard L."/>
            <person name="Lin J."/>
            <person name="Lipzen A."/>
            <person name="Kuo A."/>
            <person name="Riley R."/>
            <person name="Mondo S."/>
            <person name="Labutti K."/>
            <person name="Haridas S."/>
            <person name="Pangalinan J."/>
            <person name="Salamov A.A."/>
            <person name="Simmons B.A."/>
            <person name="Magnuson J.K."/>
            <person name="Chen J."/>
            <person name="Drula E."/>
            <person name="Henrissat B."/>
            <person name="Wiebenga A."/>
            <person name="Lubbers R.J."/>
            <person name="Gomes A.C."/>
            <person name="Macurrencykelacurrency M.R."/>
            <person name="Stajich J."/>
            <person name="Grigoriev I.V."/>
            <person name="Mortensen U.H."/>
            <person name="De Vries R.P."/>
            <person name="Baker S.E."/>
            <person name="Andersen M.R."/>
        </authorList>
    </citation>
    <scope>NUCLEOTIDE SEQUENCE [LARGE SCALE GENOMIC DNA]</scope>
    <source>
        <strain evidence="6 7">CBS 449.75</strain>
    </source>
</reference>
<feature type="domain" description="FAD-binding PCMH-type" evidence="5">
    <location>
        <begin position="43"/>
        <end position="214"/>
    </location>
</feature>
<evidence type="ECO:0000256" key="3">
    <source>
        <dbReference type="ARBA" id="ARBA00022827"/>
    </source>
</evidence>
<dbReference type="InterPro" id="IPR016167">
    <property type="entry name" value="FAD-bd_PCMH_sub1"/>
</dbReference>
<evidence type="ECO:0000313" key="7">
    <source>
        <dbReference type="Proteomes" id="UP001610432"/>
    </source>
</evidence>
<dbReference type="InterPro" id="IPR006094">
    <property type="entry name" value="Oxid_FAD_bind_N"/>
</dbReference>
<dbReference type="InterPro" id="IPR036318">
    <property type="entry name" value="FAD-bd_PCMH-like_sf"/>
</dbReference>
<dbReference type="PROSITE" id="PS51387">
    <property type="entry name" value="FAD_PCMH"/>
    <property type="match status" value="1"/>
</dbReference>
<comment type="similarity">
    <text evidence="1">Belongs to the oxygen-dependent FAD-linked oxidoreductase family.</text>
</comment>
<accession>A0ABR4LI95</accession>
<sequence length="474" mass="51400">MCSPGATDGAAKELASQFPAQTFEEGGLGYKAIQASYWSGNQKDLKPRLFFQPHTAEDLARGIAICTKANCYFGVKSGGHGHFAGQSCLDGGIQFDLVKLNKISLSQDKKTVTVGPGCTWGAVYDTLQKEGLIAVGGRSAGVGVGGFLVGGGISFFAARLGWGVDHVRSFEVILGNGSVVTASPDSEPNLFQALQGGGSNLGIITAFELDVIPYRGMWGGRRVIEGIHAKHAIAAYADFIPKLDDDPKGHTIIIFTYGAGPLVVIQYLAYTEPIMDLPMFDNLRKVPAIQTSLGLTHYTTLAEDIAELQHGHGDRQAVSTLTVKLDKDLLDFVFDTFVKEASTISEFAKGTMEYHALPRAFDPPNNLYGIGKEDGPLISLMIAFSTTDERYDDEVIATQQCLLRKIRAEAEKRNLYHPFLFANYAGRFQDVVGSYGSKSAQFLSEVARVYDPEQVFQQLQQGTFKVNDLVQTGL</sequence>
<evidence type="ECO:0000256" key="1">
    <source>
        <dbReference type="ARBA" id="ARBA00005466"/>
    </source>
</evidence>
<dbReference type="PANTHER" id="PTHR42973:SF34">
    <property type="entry name" value="FAD BINDING DOMAIN PROTEIN (AFU_ORTHOLOGUE AFUA_3G02770)"/>
    <property type="match status" value="1"/>
</dbReference>
<dbReference type="PROSITE" id="PS00862">
    <property type="entry name" value="OX2_COVAL_FAD"/>
    <property type="match status" value="1"/>
</dbReference>
<dbReference type="Gene3D" id="3.30.465.10">
    <property type="match status" value="1"/>
</dbReference>
<dbReference type="PANTHER" id="PTHR42973">
    <property type="entry name" value="BINDING OXIDOREDUCTASE, PUTATIVE (AFU_ORTHOLOGUE AFUA_1G17690)-RELATED"/>
    <property type="match status" value="1"/>
</dbReference>